<keyword evidence="1" id="KW-1133">Transmembrane helix</keyword>
<evidence type="ECO:0000313" key="2">
    <source>
        <dbReference type="EMBL" id="CUT18319.1"/>
    </source>
</evidence>
<protein>
    <submittedName>
        <fullName evidence="2">Putative membrane protein</fullName>
    </submittedName>
</protein>
<keyword evidence="1" id="KW-0812">Transmembrane</keyword>
<name>A0A0S4M5G2_9BURK</name>
<reference evidence="3" key="1">
    <citation type="submission" date="2015-11" db="EMBL/GenBank/DDBJ databases">
        <authorList>
            <person name="Seth-Smith H.M.B."/>
        </authorList>
    </citation>
    <scope>NUCLEOTIDE SEQUENCE [LARGE SCALE GENOMIC DNA]</scope>
    <source>
        <strain evidence="3">2013Ark11</strain>
    </source>
</reference>
<accession>A0A0S4M5G2</accession>
<dbReference type="AlphaFoldDB" id="A0A0S4M5G2"/>
<organism evidence="2 3">
    <name type="scientific">Candidatus Ichthyocystis hellenicum</name>
    <dbReference type="NCBI Taxonomy" id="1561003"/>
    <lineage>
        <taxon>Bacteria</taxon>
        <taxon>Pseudomonadati</taxon>
        <taxon>Pseudomonadota</taxon>
        <taxon>Betaproteobacteria</taxon>
        <taxon>Burkholderiales</taxon>
        <taxon>Candidatus Ichthyocystis</taxon>
    </lineage>
</organism>
<feature type="transmembrane region" description="Helical" evidence="1">
    <location>
        <begin position="244"/>
        <end position="266"/>
    </location>
</feature>
<keyword evidence="1" id="KW-0472">Membrane</keyword>
<proteinExistence type="predicted"/>
<evidence type="ECO:0000256" key="1">
    <source>
        <dbReference type="SAM" id="Phobius"/>
    </source>
</evidence>
<gene>
    <name evidence="2" type="ORF">Ark11_1521</name>
</gene>
<evidence type="ECO:0000313" key="3">
    <source>
        <dbReference type="Proteomes" id="UP000198651"/>
    </source>
</evidence>
<dbReference type="Proteomes" id="UP000198651">
    <property type="component" value="Chromosome I"/>
</dbReference>
<dbReference type="EMBL" id="LN906597">
    <property type="protein sequence ID" value="CUT18319.1"/>
    <property type="molecule type" value="Genomic_DNA"/>
</dbReference>
<keyword evidence="3" id="KW-1185">Reference proteome</keyword>
<dbReference type="RefSeq" id="WP_092490689.1">
    <property type="nucleotide sequence ID" value="NZ_LN906597.1"/>
</dbReference>
<sequence>MSCVNLSSLDTQYIRSSESHNINEISEDGVFTTVIIMEQEGDLRSTGYSRFSYDGCGLSPLIVLSMLGNATGLEPDCATTFLFKRHSCSIVSSMCKLIALDKITRTNRDYFNFTRSAFSYPLKNDFNFSFPLIIPSNISSYHSGGADIINKLIHIDTWINLEISKHYGRSYDKKYNYVLANAKFCKGAIYPSTFAFSHFCSNIGSYVVHPYLSSMTKALNTTSIETTTLATIEIITDDKDKDNVTFFTVLSTIIFFTVSVFSFLGYKRYKANKSQQSKILV</sequence>